<dbReference type="Proteomes" id="UP000828390">
    <property type="component" value="Unassembled WGS sequence"/>
</dbReference>
<gene>
    <name evidence="1" type="ORF">DPMN_172402</name>
</gene>
<dbReference type="AlphaFoldDB" id="A0A9D4E291"/>
<organism evidence="1 2">
    <name type="scientific">Dreissena polymorpha</name>
    <name type="common">Zebra mussel</name>
    <name type="synonym">Mytilus polymorpha</name>
    <dbReference type="NCBI Taxonomy" id="45954"/>
    <lineage>
        <taxon>Eukaryota</taxon>
        <taxon>Metazoa</taxon>
        <taxon>Spiralia</taxon>
        <taxon>Lophotrochozoa</taxon>
        <taxon>Mollusca</taxon>
        <taxon>Bivalvia</taxon>
        <taxon>Autobranchia</taxon>
        <taxon>Heteroconchia</taxon>
        <taxon>Euheterodonta</taxon>
        <taxon>Imparidentia</taxon>
        <taxon>Neoheterodontei</taxon>
        <taxon>Myida</taxon>
        <taxon>Dreissenoidea</taxon>
        <taxon>Dreissenidae</taxon>
        <taxon>Dreissena</taxon>
    </lineage>
</organism>
<evidence type="ECO:0000313" key="1">
    <source>
        <dbReference type="EMBL" id="KAH3771100.1"/>
    </source>
</evidence>
<proteinExistence type="predicted"/>
<evidence type="ECO:0000313" key="2">
    <source>
        <dbReference type="Proteomes" id="UP000828390"/>
    </source>
</evidence>
<keyword evidence="2" id="KW-1185">Reference proteome</keyword>
<protein>
    <submittedName>
        <fullName evidence="1">Uncharacterized protein</fullName>
    </submittedName>
</protein>
<accession>A0A9D4E291</accession>
<dbReference type="EMBL" id="JAIWYP010000009">
    <property type="protein sequence ID" value="KAH3771100.1"/>
    <property type="molecule type" value="Genomic_DNA"/>
</dbReference>
<name>A0A9D4E291_DREPO</name>
<reference evidence="1" key="2">
    <citation type="submission" date="2020-11" db="EMBL/GenBank/DDBJ databases">
        <authorList>
            <person name="McCartney M.A."/>
            <person name="Auch B."/>
            <person name="Kono T."/>
            <person name="Mallez S."/>
            <person name="Becker A."/>
            <person name="Gohl D.M."/>
            <person name="Silverstein K.A.T."/>
            <person name="Koren S."/>
            <person name="Bechman K.B."/>
            <person name="Herman A."/>
            <person name="Abrahante J.E."/>
            <person name="Garbe J."/>
        </authorList>
    </citation>
    <scope>NUCLEOTIDE SEQUENCE</scope>
    <source>
        <strain evidence="1">Duluth1</strain>
        <tissue evidence="1">Whole animal</tissue>
    </source>
</reference>
<sequence length="300" mass="33821">MHTYVVVVASRKRPSMIKHLLFDENLQSDANKLLTIPDCRPVITSSINFCGVSKAQETKYSVLRQKLLVDCLRIRMGTDQWEAMSQNDKQQKVMIRDNQAVEQFQIGVSIVDFMGFYAPGKIMPSLLGEGFHLQVTVTQMMGLCKHVFQNTVKGQQVIGSAKTKENLDQLLLTFCIDYQKFSGSVTPALVDLMSGQVTRAMQLVLKDSLVNYLVNVVHKHLFATITNCMKRNDSNLNKKNPNLVETRLVHLHMRARVRGEFAGLTERAVQAERLQYASRASTVLQTCRDASYEACGSCKK</sequence>
<reference evidence="1" key="1">
    <citation type="journal article" date="2019" name="bioRxiv">
        <title>The Genome of the Zebra Mussel, Dreissena polymorpha: A Resource for Invasive Species Research.</title>
        <authorList>
            <person name="McCartney M.A."/>
            <person name="Auch B."/>
            <person name="Kono T."/>
            <person name="Mallez S."/>
            <person name="Zhang Y."/>
            <person name="Obille A."/>
            <person name="Becker A."/>
            <person name="Abrahante J.E."/>
            <person name="Garbe J."/>
            <person name="Badalamenti J.P."/>
            <person name="Herman A."/>
            <person name="Mangelson H."/>
            <person name="Liachko I."/>
            <person name="Sullivan S."/>
            <person name="Sone E.D."/>
            <person name="Koren S."/>
            <person name="Silverstein K.A.T."/>
            <person name="Beckman K.B."/>
            <person name="Gohl D.M."/>
        </authorList>
    </citation>
    <scope>NUCLEOTIDE SEQUENCE</scope>
    <source>
        <strain evidence="1">Duluth1</strain>
        <tissue evidence="1">Whole animal</tissue>
    </source>
</reference>
<comment type="caution">
    <text evidence="1">The sequence shown here is derived from an EMBL/GenBank/DDBJ whole genome shotgun (WGS) entry which is preliminary data.</text>
</comment>